<organism evidence="2 3">
    <name type="scientific">Algivirga pacifica</name>
    <dbReference type="NCBI Taxonomy" id="1162670"/>
    <lineage>
        <taxon>Bacteria</taxon>
        <taxon>Pseudomonadati</taxon>
        <taxon>Bacteroidota</taxon>
        <taxon>Cytophagia</taxon>
        <taxon>Cytophagales</taxon>
        <taxon>Flammeovirgaceae</taxon>
        <taxon>Algivirga</taxon>
    </lineage>
</organism>
<sequence>MNRNKPKTPLILKVIQKTFPVVEKVSPQLAERWFTKLFTSPFRYPIPEPEKAFFKTVEKEETLNWNGEEVKVYQWGEGKPILMVHGWMGRAGQFRKMIPAFTKEGYKVISFDAIAHGYSTGKSTHMLEFSQTIQELGKQYGPFEAIIGHSLGGVACLHATIVAKLTKKLVMLGSPSVGEDILSDFRKLINASEKNIPYMLERVQDLTGQSFFELSGIALVKQLRGVELLLVHDKQDKQVSFLHSEAVHANYKDSELILTEGLGHNRILKDKEVIKKVFAHAHQETIEA</sequence>
<dbReference type="PANTHER" id="PTHR43689:SF8">
    <property type="entry name" value="ALPHA_BETA-HYDROLASES SUPERFAMILY PROTEIN"/>
    <property type="match status" value="1"/>
</dbReference>
<dbReference type="EMBL" id="BAABJX010000055">
    <property type="protein sequence ID" value="GAA4846737.1"/>
    <property type="molecule type" value="Genomic_DNA"/>
</dbReference>
<dbReference type="PANTHER" id="PTHR43689">
    <property type="entry name" value="HYDROLASE"/>
    <property type="match status" value="1"/>
</dbReference>
<dbReference type="Proteomes" id="UP001500298">
    <property type="component" value="Unassembled WGS sequence"/>
</dbReference>
<dbReference type="InterPro" id="IPR000073">
    <property type="entry name" value="AB_hydrolase_1"/>
</dbReference>
<evidence type="ECO:0000259" key="1">
    <source>
        <dbReference type="Pfam" id="PF00561"/>
    </source>
</evidence>
<gene>
    <name evidence="2" type="ORF">GCM10023331_34320</name>
</gene>
<accession>A0ABP9DK46</accession>
<evidence type="ECO:0000313" key="3">
    <source>
        <dbReference type="Proteomes" id="UP001500298"/>
    </source>
</evidence>
<evidence type="ECO:0000313" key="2">
    <source>
        <dbReference type="EMBL" id="GAA4846737.1"/>
    </source>
</evidence>
<dbReference type="GO" id="GO:0016787">
    <property type="term" value="F:hydrolase activity"/>
    <property type="evidence" value="ECO:0007669"/>
    <property type="project" value="UniProtKB-KW"/>
</dbReference>
<comment type="caution">
    <text evidence="2">The sequence shown here is derived from an EMBL/GenBank/DDBJ whole genome shotgun (WGS) entry which is preliminary data.</text>
</comment>
<protein>
    <submittedName>
        <fullName evidence="2">Alpha/beta hydrolase</fullName>
    </submittedName>
</protein>
<dbReference type="InterPro" id="IPR029058">
    <property type="entry name" value="AB_hydrolase_fold"/>
</dbReference>
<keyword evidence="3" id="KW-1185">Reference proteome</keyword>
<dbReference type="Pfam" id="PF00561">
    <property type="entry name" value="Abhydrolase_1"/>
    <property type="match status" value="1"/>
</dbReference>
<reference evidence="3" key="1">
    <citation type="journal article" date="2019" name="Int. J. Syst. Evol. Microbiol.">
        <title>The Global Catalogue of Microorganisms (GCM) 10K type strain sequencing project: providing services to taxonomists for standard genome sequencing and annotation.</title>
        <authorList>
            <consortium name="The Broad Institute Genomics Platform"/>
            <consortium name="The Broad Institute Genome Sequencing Center for Infectious Disease"/>
            <person name="Wu L."/>
            <person name="Ma J."/>
        </authorList>
    </citation>
    <scope>NUCLEOTIDE SEQUENCE [LARGE SCALE GENOMIC DNA]</scope>
    <source>
        <strain evidence="3">JCM 18326</strain>
    </source>
</reference>
<dbReference type="Gene3D" id="3.40.50.1820">
    <property type="entry name" value="alpha/beta hydrolase"/>
    <property type="match status" value="1"/>
</dbReference>
<dbReference type="SUPFAM" id="SSF53474">
    <property type="entry name" value="alpha/beta-Hydrolases"/>
    <property type="match status" value="1"/>
</dbReference>
<name>A0ABP9DK46_9BACT</name>
<proteinExistence type="predicted"/>
<keyword evidence="2" id="KW-0378">Hydrolase</keyword>
<feature type="domain" description="AB hydrolase-1" evidence="1">
    <location>
        <begin position="79"/>
        <end position="188"/>
    </location>
</feature>